<dbReference type="EMBL" id="FCOE02000010">
    <property type="protein sequence ID" value="SAK69599.1"/>
    <property type="molecule type" value="Genomic_DNA"/>
</dbReference>
<organism evidence="1 2">
    <name type="scientific">Caballeronia pedi</name>
    <dbReference type="NCBI Taxonomy" id="1777141"/>
    <lineage>
        <taxon>Bacteria</taxon>
        <taxon>Pseudomonadati</taxon>
        <taxon>Pseudomonadota</taxon>
        <taxon>Betaproteobacteria</taxon>
        <taxon>Burkholderiales</taxon>
        <taxon>Burkholderiaceae</taxon>
        <taxon>Caballeronia</taxon>
    </lineage>
</organism>
<dbReference type="AlphaFoldDB" id="A0A158BHR9"/>
<sequence>MGAYVYIHKPGLPGAVSQTAVRRADGKQHWISFPDCPFAGIEEEYEIYFPYPRNLEMRAQLVAWLDYWNLSYGVER</sequence>
<evidence type="ECO:0000313" key="2">
    <source>
        <dbReference type="Proteomes" id="UP000054911"/>
    </source>
</evidence>
<comment type="caution">
    <text evidence="1">The sequence shown here is derived from an EMBL/GenBank/DDBJ whole genome shotgun (WGS) entry which is preliminary data.</text>
</comment>
<proteinExistence type="predicted"/>
<name>A0A158BHR9_9BURK</name>
<reference evidence="1" key="1">
    <citation type="submission" date="2016-01" db="EMBL/GenBank/DDBJ databases">
        <authorList>
            <person name="Peeters C."/>
        </authorList>
    </citation>
    <scope>NUCLEOTIDE SEQUENCE [LARGE SCALE GENOMIC DNA]</scope>
    <source>
        <strain evidence="1">LMG 29323</strain>
    </source>
</reference>
<dbReference type="STRING" id="1777141.AWB80_03584"/>
<dbReference type="Proteomes" id="UP000054911">
    <property type="component" value="Unassembled WGS sequence"/>
</dbReference>
<protein>
    <submittedName>
        <fullName evidence="1">Gp65</fullName>
    </submittedName>
</protein>
<evidence type="ECO:0000313" key="1">
    <source>
        <dbReference type="EMBL" id="SAK69599.1"/>
    </source>
</evidence>
<accession>A0A158BHR9</accession>
<gene>
    <name evidence="1" type="ORF">AWB80_03584</name>
</gene>
<keyword evidence="2" id="KW-1185">Reference proteome</keyword>